<dbReference type="EMBL" id="JAVREM010000045">
    <property type="protein sequence ID" value="MDT0321703.1"/>
    <property type="molecule type" value="Genomic_DNA"/>
</dbReference>
<dbReference type="Proteomes" id="UP001183420">
    <property type="component" value="Unassembled WGS sequence"/>
</dbReference>
<keyword evidence="2" id="KW-1185">Reference proteome</keyword>
<dbReference type="InterPro" id="IPR026337">
    <property type="entry name" value="AKG_HExxH"/>
</dbReference>
<reference evidence="2" key="1">
    <citation type="submission" date="2023-07" db="EMBL/GenBank/DDBJ databases">
        <title>30 novel species of actinomycetes from the DSMZ collection.</title>
        <authorList>
            <person name="Nouioui I."/>
        </authorList>
    </citation>
    <scope>NUCLEOTIDE SEQUENCE [LARGE SCALE GENOMIC DNA]</scope>
    <source>
        <strain evidence="2">DSM 44918</strain>
    </source>
</reference>
<comment type="caution">
    <text evidence="1">The sequence shown here is derived from an EMBL/GenBank/DDBJ whole genome shotgun (WGS) entry which is preliminary data.</text>
</comment>
<accession>A0ABU2LXD7</accession>
<evidence type="ECO:0000313" key="1">
    <source>
        <dbReference type="EMBL" id="MDT0321703.1"/>
    </source>
</evidence>
<gene>
    <name evidence="1" type="ORF">RNC47_25560</name>
</gene>
<organism evidence="1 2">
    <name type="scientific">Streptomyces millisiae</name>
    <dbReference type="NCBI Taxonomy" id="3075542"/>
    <lineage>
        <taxon>Bacteria</taxon>
        <taxon>Bacillati</taxon>
        <taxon>Actinomycetota</taxon>
        <taxon>Actinomycetes</taxon>
        <taxon>Kitasatosporales</taxon>
        <taxon>Streptomycetaceae</taxon>
        <taxon>Streptomyces</taxon>
    </lineage>
</organism>
<evidence type="ECO:0000313" key="2">
    <source>
        <dbReference type="Proteomes" id="UP001183420"/>
    </source>
</evidence>
<name>A0ABU2LXD7_9ACTN</name>
<protein>
    <submittedName>
        <fullName evidence="1">HEXXH motif domain-containing protein</fullName>
    </submittedName>
</protein>
<proteinExistence type="predicted"/>
<dbReference type="NCBIfam" id="TIGR04267">
    <property type="entry name" value="mod_HExxH"/>
    <property type="match status" value="1"/>
</dbReference>
<dbReference type="RefSeq" id="WP_311601938.1">
    <property type="nucleotide sequence ID" value="NZ_JAVREM010000045.1"/>
</dbReference>
<sequence length="556" mass="59967">MGQPYQRVRMPGDWFDELASGGGSPEAVAFLRGGERNRRLMLLAEVLDRLEEHPEELARTGTVATAWRLITEAAEHRPDAVEELLLSPQVGCWTAHLLRRLHGSAEGPPLWADIGHLHAVCLAARALAGLDAEVTVPVVDGAVVLPTLGLARLEKPGSGPEFTTATARLRGPGLTLAQPGGRAVTVHPLGRHDTGDWQPLRRLAPGTFLDDVDPYRDLTEPIAPERLDDAEVGAWRALFAEATAILRPAAPGPGRLRVQDIRRIVPWAGATAPPPGEVLSATTGDAFGSMVVSRPATGLALAEAMVHEFQHSKLGALLHLFPLLDDDRAEIHYAPWRPDPRHLTGLLHGAYAFVGVTGFWRDRMAEPAVVDGDLAAFQFALLRVQTGRVVRTLRASDRLTPTGRRLVDGLAGTLRGWRREPVPPAVAARAAAAAVSHAVEWRLRNRLAAEPAVAPARWVDDRLRLYRKPPVSPVTPDELLAAGHPSAAEHGYAATLRATPDDPHALAGWLLATATLHPHRRRLLRRPERFRAALASTGTTPGTPAMATLADRLCAA</sequence>